<evidence type="ECO:0000313" key="26">
    <source>
        <dbReference type="Proteomes" id="UP000561045"/>
    </source>
</evidence>
<dbReference type="Pfam" id="PF02743">
    <property type="entry name" value="dCache_1"/>
    <property type="match status" value="1"/>
</dbReference>
<name>A0A840BFQ7_9RHOO</name>
<dbReference type="CDD" id="cd16922">
    <property type="entry name" value="HATPase_EvgS-ArcB-TorS-like"/>
    <property type="match status" value="1"/>
</dbReference>
<dbReference type="Gene3D" id="3.40.50.2300">
    <property type="match status" value="2"/>
</dbReference>
<dbReference type="GO" id="GO:0005886">
    <property type="term" value="C:plasma membrane"/>
    <property type="evidence" value="ECO:0007669"/>
    <property type="project" value="UniProtKB-SubCell"/>
</dbReference>
<evidence type="ECO:0000256" key="3">
    <source>
        <dbReference type="ARBA" id="ARBA00012438"/>
    </source>
</evidence>
<comment type="subunit">
    <text evidence="15">At low DSF concentrations, interacts with RpfF.</text>
</comment>
<dbReference type="SUPFAM" id="SSF47226">
    <property type="entry name" value="Histidine-containing phosphotransfer domain, HPT domain"/>
    <property type="match status" value="1"/>
</dbReference>
<evidence type="ECO:0000259" key="22">
    <source>
        <dbReference type="PROSITE" id="PS50110"/>
    </source>
</evidence>
<dbReference type="GO" id="GO:0005524">
    <property type="term" value="F:ATP binding"/>
    <property type="evidence" value="ECO:0007669"/>
    <property type="project" value="UniProtKB-KW"/>
</dbReference>
<organism evidence="25 26">
    <name type="scientific">Niveibacterium umoris</name>
    <dbReference type="NCBI Taxonomy" id="1193620"/>
    <lineage>
        <taxon>Bacteria</taxon>
        <taxon>Pseudomonadati</taxon>
        <taxon>Pseudomonadota</taxon>
        <taxon>Betaproteobacteria</taxon>
        <taxon>Rhodocyclales</taxon>
        <taxon>Rhodocyclaceae</taxon>
        <taxon>Niveibacterium</taxon>
    </lineage>
</organism>
<dbReference type="PANTHER" id="PTHR45339:SF5">
    <property type="entry name" value="HISTIDINE KINASE"/>
    <property type="match status" value="1"/>
</dbReference>
<dbReference type="PROSITE" id="PS50109">
    <property type="entry name" value="HIS_KIN"/>
    <property type="match status" value="1"/>
</dbReference>
<dbReference type="Pfam" id="PF01627">
    <property type="entry name" value="Hpt"/>
    <property type="match status" value="1"/>
</dbReference>
<feature type="domain" description="Histidine kinase" evidence="21">
    <location>
        <begin position="404"/>
        <end position="625"/>
    </location>
</feature>
<feature type="modified residue" description="4-aspartylphosphate" evidence="19">
    <location>
        <position position="694"/>
    </location>
</feature>
<dbReference type="PROSITE" id="PS50110">
    <property type="entry name" value="RESPONSE_REGULATORY"/>
    <property type="match status" value="2"/>
</dbReference>
<dbReference type="Gene3D" id="3.30.565.10">
    <property type="entry name" value="Histidine kinase-like ATPase, C-terminal domain"/>
    <property type="match status" value="1"/>
</dbReference>
<evidence type="ECO:0000256" key="2">
    <source>
        <dbReference type="ARBA" id="ARBA00004651"/>
    </source>
</evidence>
<dbReference type="Gene3D" id="3.30.450.20">
    <property type="entry name" value="PAS domain"/>
    <property type="match status" value="1"/>
</dbReference>
<dbReference type="CDD" id="cd17546">
    <property type="entry name" value="REC_hyHK_CKI1_RcsC-like"/>
    <property type="match status" value="1"/>
</dbReference>
<keyword evidence="12" id="KW-0902">Two-component regulatory system</keyword>
<dbReference type="InterPro" id="IPR036890">
    <property type="entry name" value="HATPase_C_sf"/>
</dbReference>
<feature type="domain" description="Response regulatory" evidence="22">
    <location>
        <begin position="641"/>
        <end position="762"/>
    </location>
</feature>
<dbReference type="Gene3D" id="1.20.120.160">
    <property type="entry name" value="HPT domain"/>
    <property type="match status" value="1"/>
</dbReference>
<dbReference type="InterPro" id="IPR004358">
    <property type="entry name" value="Sig_transdc_His_kin-like_C"/>
</dbReference>
<dbReference type="CDD" id="cd00082">
    <property type="entry name" value="HisKA"/>
    <property type="match status" value="1"/>
</dbReference>
<dbReference type="PANTHER" id="PTHR45339">
    <property type="entry name" value="HYBRID SIGNAL TRANSDUCTION HISTIDINE KINASE J"/>
    <property type="match status" value="1"/>
</dbReference>
<keyword evidence="5 19" id="KW-0597">Phosphoprotein</keyword>
<keyword evidence="10" id="KW-0067">ATP-binding</keyword>
<evidence type="ECO:0000256" key="1">
    <source>
        <dbReference type="ARBA" id="ARBA00000085"/>
    </source>
</evidence>
<dbReference type="GO" id="GO:0000155">
    <property type="term" value="F:phosphorelay sensor kinase activity"/>
    <property type="evidence" value="ECO:0007669"/>
    <property type="project" value="InterPro"/>
</dbReference>
<evidence type="ECO:0000256" key="15">
    <source>
        <dbReference type="ARBA" id="ARBA00064003"/>
    </source>
</evidence>
<evidence type="ECO:0000256" key="17">
    <source>
        <dbReference type="ARBA" id="ARBA00070152"/>
    </source>
</evidence>
<dbReference type="InterPro" id="IPR011006">
    <property type="entry name" value="CheY-like_superfamily"/>
</dbReference>
<keyword evidence="7 20" id="KW-0812">Transmembrane</keyword>
<dbReference type="PRINTS" id="PR00344">
    <property type="entry name" value="BCTRLSENSOR"/>
</dbReference>
<dbReference type="RefSeq" id="WP_183633310.1">
    <property type="nucleotide sequence ID" value="NZ_BAABLE010000011.1"/>
</dbReference>
<comment type="subcellular location">
    <subcellularLocation>
        <location evidence="2">Cell membrane</location>
        <topology evidence="2">Multi-pass membrane protein</topology>
    </subcellularLocation>
</comment>
<evidence type="ECO:0000256" key="5">
    <source>
        <dbReference type="ARBA" id="ARBA00022553"/>
    </source>
</evidence>
<keyword evidence="9 25" id="KW-0418">Kinase</keyword>
<keyword evidence="8" id="KW-0547">Nucleotide-binding</keyword>
<dbReference type="InterPro" id="IPR036641">
    <property type="entry name" value="HPT_dom_sf"/>
</dbReference>
<dbReference type="SUPFAM" id="SSF55874">
    <property type="entry name" value="ATPase domain of HSP90 chaperone/DNA topoisomerase II/histidine kinase"/>
    <property type="match status" value="1"/>
</dbReference>
<keyword evidence="11 20" id="KW-1133">Transmembrane helix</keyword>
<dbReference type="InterPro" id="IPR003594">
    <property type="entry name" value="HATPase_dom"/>
</dbReference>
<dbReference type="Gene3D" id="1.10.287.130">
    <property type="match status" value="1"/>
</dbReference>
<dbReference type="Pfam" id="PF00512">
    <property type="entry name" value="HisKA"/>
    <property type="match status" value="1"/>
</dbReference>
<feature type="domain" description="HPt" evidence="24">
    <location>
        <begin position="944"/>
        <end position="1036"/>
    </location>
</feature>
<keyword evidence="13 20" id="KW-0472">Membrane</keyword>
<dbReference type="InterPro" id="IPR008207">
    <property type="entry name" value="Sig_transdc_His_kin_Hpt_dom"/>
</dbReference>
<dbReference type="Proteomes" id="UP000561045">
    <property type="component" value="Unassembled WGS sequence"/>
</dbReference>
<dbReference type="PROSITE" id="PS50894">
    <property type="entry name" value="HPT"/>
    <property type="match status" value="1"/>
</dbReference>
<feature type="transmembrane region" description="Helical" evidence="20">
    <location>
        <begin position="300"/>
        <end position="322"/>
    </location>
</feature>
<dbReference type="SMART" id="SM00388">
    <property type="entry name" value="HisKA"/>
    <property type="match status" value="1"/>
</dbReference>
<dbReference type="SMART" id="SM00073">
    <property type="entry name" value="HPT"/>
    <property type="match status" value="1"/>
</dbReference>
<dbReference type="Pfam" id="PF00072">
    <property type="entry name" value="Response_reg"/>
    <property type="match status" value="2"/>
</dbReference>
<feature type="modified residue" description="Phosphohistidine" evidence="18">
    <location>
        <position position="983"/>
    </location>
</feature>
<protein>
    <recommendedName>
        <fullName evidence="16">Sensory/regulatory protein RpfC</fullName>
        <ecNumber evidence="3">2.7.13.3</ecNumber>
    </recommendedName>
    <alternativeName>
        <fullName evidence="17">Virulence sensor protein BvgS</fullName>
    </alternativeName>
</protein>
<evidence type="ECO:0000313" key="25">
    <source>
        <dbReference type="EMBL" id="MBB4012015.1"/>
    </source>
</evidence>
<dbReference type="InterPro" id="IPR036097">
    <property type="entry name" value="HisK_dim/P_sf"/>
</dbReference>
<evidence type="ECO:0000256" key="18">
    <source>
        <dbReference type="PROSITE-ProRule" id="PRU00110"/>
    </source>
</evidence>
<keyword evidence="6" id="KW-0808">Transferase</keyword>
<dbReference type="SUPFAM" id="SSF47384">
    <property type="entry name" value="Homodimeric domain of signal transducing histidine kinase"/>
    <property type="match status" value="1"/>
</dbReference>
<dbReference type="CDD" id="cd12912">
    <property type="entry name" value="PDC2_MCP_like"/>
    <property type="match status" value="1"/>
</dbReference>
<evidence type="ECO:0000256" key="8">
    <source>
        <dbReference type="ARBA" id="ARBA00022741"/>
    </source>
</evidence>
<dbReference type="FunFam" id="3.30.565.10:FF:000010">
    <property type="entry name" value="Sensor histidine kinase RcsC"/>
    <property type="match status" value="1"/>
</dbReference>
<evidence type="ECO:0000256" key="12">
    <source>
        <dbReference type="ARBA" id="ARBA00023012"/>
    </source>
</evidence>
<dbReference type="Pfam" id="PF02518">
    <property type="entry name" value="HATPase_c"/>
    <property type="match status" value="1"/>
</dbReference>
<dbReference type="SMART" id="SM00448">
    <property type="entry name" value="REC"/>
    <property type="match status" value="2"/>
</dbReference>
<keyword evidence="26" id="KW-1185">Reference proteome</keyword>
<dbReference type="SUPFAM" id="SSF52172">
    <property type="entry name" value="CheY-like"/>
    <property type="match status" value="2"/>
</dbReference>
<evidence type="ECO:0000256" key="6">
    <source>
        <dbReference type="ARBA" id="ARBA00022679"/>
    </source>
</evidence>
<evidence type="ECO:0000256" key="9">
    <source>
        <dbReference type="ARBA" id="ARBA00022777"/>
    </source>
</evidence>
<dbReference type="Gene3D" id="6.10.340.10">
    <property type="match status" value="1"/>
</dbReference>
<keyword evidence="4" id="KW-1003">Cell membrane</keyword>
<dbReference type="PROSITE" id="PS50885">
    <property type="entry name" value="HAMP"/>
    <property type="match status" value="1"/>
</dbReference>
<dbReference type="InterPro" id="IPR005467">
    <property type="entry name" value="His_kinase_dom"/>
</dbReference>
<gene>
    <name evidence="25" type="ORF">GGR36_001323</name>
</gene>
<evidence type="ECO:0000259" key="21">
    <source>
        <dbReference type="PROSITE" id="PS50109"/>
    </source>
</evidence>
<dbReference type="CDD" id="cd00156">
    <property type="entry name" value="REC"/>
    <property type="match status" value="1"/>
</dbReference>
<evidence type="ECO:0000256" key="7">
    <source>
        <dbReference type="ARBA" id="ARBA00022692"/>
    </source>
</evidence>
<evidence type="ECO:0000256" key="19">
    <source>
        <dbReference type="PROSITE-ProRule" id="PRU00169"/>
    </source>
</evidence>
<evidence type="ECO:0000256" key="14">
    <source>
        <dbReference type="ARBA" id="ARBA00058004"/>
    </source>
</evidence>
<accession>A0A840BFQ7</accession>
<evidence type="ECO:0000256" key="10">
    <source>
        <dbReference type="ARBA" id="ARBA00022840"/>
    </source>
</evidence>
<feature type="domain" description="Response regulatory" evidence="22">
    <location>
        <begin position="790"/>
        <end position="906"/>
    </location>
</feature>
<evidence type="ECO:0000259" key="24">
    <source>
        <dbReference type="PROSITE" id="PS50894"/>
    </source>
</evidence>
<sequence length="1036" mass="113278">MKLRVNISLKLTGFLLLVSVVPLIFFEFTTNNVALSAIEQMASRYSMELLANQTDYLNLQMDQVENLASNIGSVEEINQALAAADDIANRDQTFDYLATQARIGYILSGYASLKGLVSIDLFTRKGVQFHVGDTLDVSGARNAQREQMFNAALAADKSIVWFGVEDNVNGMSTHRRVVVAGKVIKRADPVKLDLAPVGLLLVNYSTEYLHQHFSRINLGAGAYLLVVDGRRRLLFHPDQSLIGQPLLPGFSDLLKGLRGSVPLNLDGHDVLVNYVQVPDKDWYVISVIPQTTLNAPMTRVVQTGGIALLVSLIMIAFFIRLYRRQVVEPIRRISDGFRDFQANRLEPGARLEMPKSLDEMTDLVKWFNAFLDTMAARKEAEAQLLDAKEQADRANQIKTEFLANMSHEIRTPMNAVIGFTQLALDTPRLEDARQFVFKAKRSAESLLGIINDILDFSKIEAGKLQVEQVEMQLDDILAGQRDLFSASFADKGLELVFRVSPRLPRLVVGDPLRVRQILQNLISNAVKFTESGQVLVSVSVTREDAGQLDCRFVVRDSGIGISEDQLPRLFQSFSQADMSITRKYGGTGLGLAISKRLCQLMGGDMGADSQPGVGSEFWFSVRFGTAPVQAPDAWPPFQGRVLMAVDDNDDVLAALDEAFGDTGATLLAAVDLPTCRERLLHDCRAAPPDVLLIDANLGDESGETVAAAVRATPGFEHVRMVLMASQTQLRALASDPMRRGFHAYLEKPFVPREVWQSVTAALNAEATAQVPRMVHDIVAPVVPAALAGRRILVVEDNPVNQEVARRFLEAAGITVQIAQHGAEALEMLQAESFDAVLMDCQMPVMDGYEATRRLRSELGLLDVPVIAMTANALIGDRERSLDAGMNDHLTKPIDIRELYRMLVHWIAPETAGRTPDADDASASGAEPAPVVLDRARAIAMMGNDEALFEEMLALFCSSEADFSERYTVAIDAGDIPLATRHAHTLKGIAGTVGAMALAAEAARLEKALRQGELDGAAQAANLVRAALGEVLALCGR</sequence>
<reference evidence="25 26" key="1">
    <citation type="submission" date="2020-08" db="EMBL/GenBank/DDBJ databases">
        <title>Genomic Encyclopedia of Type Strains, Phase IV (KMG-IV): sequencing the most valuable type-strain genomes for metagenomic binning, comparative biology and taxonomic classification.</title>
        <authorList>
            <person name="Goeker M."/>
        </authorList>
    </citation>
    <scope>NUCLEOTIDE SEQUENCE [LARGE SCALE GENOMIC DNA]</scope>
    <source>
        <strain evidence="25 26">DSM 106739</strain>
    </source>
</reference>
<evidence type="ECO:0000256" key="16">
    <source>
        <dbReference type="ARBA" id="ARBA00068150"/>
    </source>
</evidence>
<dbReference type="EC" id="2.7.13.3" evidence="3"/>
<dbReference type="InterPro" id="IPR003660">
    <property type="entry name" value="HAMP_dom"/>
</dbReference>
<evidence type="ECO:0000256" key="13">
    <source>
        <dbReference type="ARBA" id="ARBA00023136"/>
    </source>
</evidence>
<dbReference type="InterPro" id="IPR001789">
    <property type="entry name" value="Sig_transdc_resp-reg_receiver"/>
</dbReference>
<dbReference type="AlphaFoldDB" id="A0A840BFQ7"/>
<evidence type="ECO:0000259" key="23">
    <source>
        <dbReference type="PROSITE" id="PS50885"/>
    </source>
</evidence>
<proteinExistence type="predicted"/>
<dbReference type="EMBL" id="JACIET010000001">
    <property type="protein sequence ID" value="MBB4012015.1"/>
    <property type="molecule type" value="Genomic_DNA"/>
</dbReference>
<dbReference type="InterPro" id="IPR003661">
    <property type="entry name" value="HisK_dim/P_dom"/>
</dbReference>
<evidence type="ECO:0000256" key="11">
    <source>
        <dbReference type="ARBA" id="ARBA00022989"/>
    </source>
</evidence>
<feature type="domain" description="HAMP" evidence="23">
    <location>
        <begin position="324"/>
        <end position="379"/>
    </location>
</feature>
<dbReference type="FunFam" id="1.10.287.130:FF:000002">
    <property type="entry name" value="Two-component osmosensing histidine kinase"/>
    <property type="match status" value="1"/>
</dbReference>
<evidence type="ECO:0000256" key="4">
    <source>
        <dbReference type="ARBA" id="ARBA00022475"/>
    </source>
</evidence>
<dbReference type="InterPro" id="IPR033479">
    <property type="entry name" value="dCache_1"/>
</dbReference>
<feature type="modified residue" description="4-aspartylphosphate" evidence="19">
    <location>
        <position position="839"/>
    </location>
</feature>
<comment type="caution">
    <text evidence="25">The sequence shown here is derived from an EMBL/GenBank/DDBJ whole genome shotgun (WGS) entry which is preliminary data.</text>
</comment>
<dbReference type="SMART" id="SM00387">
    <property type="entry name" value="HATPase_c"/>
    <property type="match status" value="1"/>
</dbReference>
<comment type="function">
    <text evidence="14">Member of the two-component regulatory system BvgS/BvgA. Phosphorylates BvgA via a four-step phosphorelay in response to environmental signals.</text>
</comment>
<comment type="catalytic activity">
    <reaction evidence="1">
        <text>ATP + protein L-histidine = ADP + protein N-phospho-L-histidine.</text>
        <dbReference type="EC" id="2.7.13.3"/>
    </reaction>
</comment>
<evidence type="ECO:0000256" key="20">
    <source>
        <dbReference type="SAM" id="Phobius"/>
    </source>
</evidence>